<protein>
    <submittedName>
        <fullName evidence="1">Uncharacterized protein</fullName>
    </submittedName>
</protein>
<gene>
    <name evidence="1" type="ORF">C5167_039822</name>
</gene>
<sequence length="131" mass="14598">MPDYKIYECIGSADGMTYMEYSPLPLAIISMDNEEQAQQALVMAGHVLLKFTVLSDLEPSLKALKDKLLTLKLLGFFQWVVNSLRLSRFIRGSFPMELKEQPEVVSKSVSIGATDRSSGSSEEEVVSLCFL</sequence>
<dbReference type="Gramene" id="RZC46871">
    <property type="protein sequence ID" value="RZC46871"/>
    <property type="gene ID" value="C5167_039822"/>
</dbReference>
<evidence type="ECO:0000313" key="1">
    <source>
        <dbReference type="EMBL" id="RZC46871.1"/>
    </source>
</evidence>
<evidence type="ECO:0000313" key="2">
    <source>
        <dbReference type="Proteomes" id="UP000316621"/>
    </source>
</evidence>
<proteinExistence type="predicted"/>
<dbReference type="EMBL" id="CM010715">
    <property type="protein sequence ID" value="RZC46871.1"/>
    <property type="molecule type" value="Genomic_DNA"/>
</dbReference>
<organism evidence="1 2">
    <name type="scientific">Papaver somniferum</name>
    <name type="common">Opium poppy</name>
    <dbReference type="NCBI Taxonomy" id="3469"/>
    <lineage>
        <taxon>Eukaryota</taxon>
        <taxon>Viridiplantae</taxon>
        <taxon>Streptophyta</taxon>
        <taxon>Embryophyta</taxon>
        <taxon>Tracheophyta</taxon>
        <taxon>Spermatophyta</taxon>
        <taxon>Magnoliopsida</taxon>
        <taxon>Ranunculales</taxon>
        <taxon>Papaveraceae</taxon>
        <taxon>Papaveroideae</taxon>
        <taxon>Papaver</taxon>
    </lineage>
</organism>
<dbReference type="AlphaFoldDB" id="A0A4Y7IGN7"/>
<reference evidence="1 2" key="1">
    <citation type="journal article" date="2018" name="Science">
        <title>The opium poppy genome and morphinan production.</title>
        <authorList>
            <person name="Guo L."/>
            <person name="Winzer T."/>
            <person name="Yang X."/>
            <person name="Li Y."/>
            <person name="Ning Z."/>
            <person name="He Z."/>
            <person name="Teodor R."/>
            <person name="Lu Y."/>
            <person name="Bowser T.A."/>
            <person name="Graham I.A."/>
            <person name="Ye K."/>
        </authorList>
    </citation>
    <scope>NUCLEOTIDE SEQUENCE [LARGE SCALE GENOMIC DNA]</scope>
    <source>
        <strain evidence="2">cv. HN1</strain>
        <tissue evidence="1">Leaves</tissue>
    </source>
</reference>
<accession>A0A4Y7IGN7</accession>
<dbReference type="Proteomes" id="UP000316621">
    <property type="component" value="Chromosome 1"/>
</dbReference>
<keyword evidence="2" id="KW-1185">Reference proteome</keyword>
<name>A0A4Y7IGN7_PAPSO</name>